<feature type="domain" description="Glycosyltransferase 2-like" evidence="1">
    <location>
        <begin position="7"/>
        <end position="118"/>
    </location>
</feature>
<dbReference type="AlphaFoldDB" id="A0A1N7P8R6"/>
<evidence type="ECO:0000313" key="3">
    <source>
        <dbReference type="Proteomes" id="UP000186684"/>
    </source>
</evidence>
<keyword evidence="2" id="KW-0808">Transferase</keyword>
<evidence type="ECO:0000313" key="2">
    <source>
        <dbReference type="EMBL" id="SIT06971.1"/>
    </source>
</evidence>
<protein>
    <submittedName>
        <fullName evidence="2">Glycosyltransferase involved in cell wall bisynthesis</fullName>
    </submittedName>
</protein>
<dbReference type="GO" id="GO:0016758">
    <property type="term" value="F:hexosyltransferase activity"/>
    <property type="evidence" value="ECO:0007669"/>
    <property type="project" value="UniProtKB-ARBA"/>
</dbReference>
<dbReference type="SUPFAM" id="SSF53448">
    <property type="entry name" value="Nucleotide-diphospho-sugar transferases"/>
    <property type="match status" value="1"/>
</dbReference>
<proteinExistence type="predicted"/>
<accession>A0A1N7P8R6</accession>
<dbReference type="EMBL" id="FTOQ01000013">
    <property type="protein sequence ID" value="SIT06971.1"/>
    <property type="molecule type" value="Genomic_DNA"/>
</dbReference>
<dbReference type="InterPro" id="IPR001173">
    <property type="entry name" value="Glyco_trans_2-like"/>
</dbReference>
<organism evidence="2 3">
    <name type="scientific">Roseivivax lentus</name>
    <dbReference type="NCBI Taxonomy" id="633194"/>
    <lineage>
        <taxon>Bacteria</taxon>
        <taxon>Pseudomonadati</taxon>
        <taxon>Pseudomonadota</taxon>
        <taxon>Alphaproteobacteria</taxon>
        <taxon>Rhodobacterales</taxon>
        <taxon>Roseobacteraceae</taxon>
        <taxon>Roseivivax</taxon>
    </lineage>
</organism>
<dbReference type="Gene3D" id="3.90.550.10">
    <property type="entry name" value="Spore Coat Polysaccharide Biosynthesis Protein SpsA, Chain A"/>
    <property type="match status" value="1"/>
</dbReference>
<keyword evidence="3" id="KW-1185">Reference proteome</keyword>
<dbReference type="InterPro" id="IPR029044">
    <property type="entry name" value="Nucleotide-diphossugar_trans"/>
</dbReference>
<sequence>MLYPKLSIGLPVYNGENYLAESVQSILDQDFEDFELIISDNASTDGTGEICQTFAAKDSRIRYIRQESNLGAAPNYNLVVELARGPYFKWQAHDDNLLPGFLSHCMTAMQLDADAVLAYPMTSVIDGSGHEIGLFDDGLDLPQNTPSARLEAYLKQNFMRRRGLCNPIFGIIRINKLRRTRLIQDFLASDLILLAHLALLGKFIRLPEKLFERRVHPGISTAAQASHADRRRWFNTSSKQGLPLFDNELSLRIKHIRNLFQAIDELVDDRKERDLCRRMLRKMLIRDPKWIYIDLKYSLGFRPSWSESARSISANNRPQPHSDGSA</sequence>
<gene>
    <name evidence="2" type="ORF">SAMN05421759_11391</name>
</gene>
<dbReference type="STRING" id="633194.SAMN05421759_11391"/>
<dbReference type="Pfam" id="PF00535">
    <property type="entry name" value="Glycos_transf_2"/>
    <property type="match status" value="1"/>
</dbReference>
<dbReference type="PANTHER" id="PTHR22916:SF56">
    <property type="entry name" value="GLYCOSYL TRANSFERASE"/>
    <property type="match status" value="1"/>
</dbReference>
<reference evidence="3" key="1">
    <citation type="submission" date="2017-01" db="EMBL/GenBank/DDBJ databases">
        <authorList>
            <person name="Varghese N."/>
            <person name="Submissions S."/>
        </authorList>
    </citation>
    <scope>NUCLEOTIDE SEQUENCE [LARGE SCALE GENOMIC DNA]</scope>
    <source>
        <strain evidence="3">DSM 29430</strain>
    </source>
</reference>
<name>A0A1N7P8R6_9RHOB</name>
<evidence type="ECO:0000259" key="1">
    <source>
        <dbReference type="Pfam" id="PF00535"/>
    </source>
</evidence>
<dbReference type="CDD" id="cd00761">
    <property type="entry name" value="Glyco_tranf_GTA_type"/>
    <property type="match status" value="1"/>
</dbReference>
<dbReference type="Proteomes" id="UP000186684">
    <property type="component" value="Unassembled WGS sequence"/>
</dbReference>
<dbReference type="PANTHER" id="PTHR22916">
    <property type="entry name" value="GLYCOSYLTRANSFERASE"/>
    <property type="match status" value="1"/>
</dbReference>